<organism evidence="3 4">
    <name type="scientific">Methanoculleus receptaculi</name>
    <dbReference type="NCBI Taxonomy" id="394967"/>
    <lineage>
        <taxon>Archaea</taxon>
        <taxon>Methanobacteriati</taxon>
        <taxon>Methanobacteriota</taxon>
        <taxon>Stenosarchaea group</taxon>
        <taxon>Methanomicrobia</taxon>
        <taxon>Methanomicrobiales</taxon>
        <taxon>Methanomicrobiaceae</taxon>
        <taxon>Methanoculleus</taxon>
    </lineage>
</organism>
<feature type="binding site" evidence="2">
    <location>
        <position position="80"/>
    </location>
    <ligand>
        <name>substrate</name>
    </ligand>
</feature>
<dbReference type="EC" id="2.5.1.89" evidence="2"/>
<dbReference type="Gene3D" id="3.40.1180.10">
    <property type="entry name" value="Decaprenyl diphosphate synthase-like"/>
    <property type="match status" value="1"/>
</dbReference>
<evidence type="ECO:0000313" key="3">
    <source>
        <dbReference type="EMBL" id="WOX58692.1"/>
    </source>
</evidence>
<comment type="subunit">
    <text evidence="2">Homodimer.</text>
</comment>
<keyword evidence="1 2" id="KW-0808">Transferase</keyword>
<dbReference type="AlphaFoldDB" id="A0AAX4FXU1"/>
<protein>
    <recommendedName>
        <fullName evidence="2">Tritrans,polycis-undecaprenyl-diphosphate synthase (geranylgeranyl-diphosphate specific)</fullName>
        <ecNumber evidence="2">2.5.1.89</ecNumber>
    </recommendedName>
    <alternativeName>
        <fullName evidence="2">Undecaprenyl diphosphate synthase</fullName>
        <shortName evidence="2">UDS</shortName>
    </alternativeName>
    <alternativeName>
        <fullName evidence="2">Undecaprenyl pyrophosphate synthase</fullName>
        <shortName evidence="2">UPP synthase</shortName>
    </alternativeName>
</protein>
<feature type="binding site" evidence="2">
    <location>
        <begin position="76"/>
        <end position="78"/>
    </location>
    <ligand>
        <name>substrate</name>
    </ligand>
</feature>
<dbReference type="PANTHER" id="PTHR10291:SF43">
    <property type="entry name" value="DEHYDRODOLICHYL DIPHOSPHATE SYNTHASE COMPLEX SUBUNIT DHDDS"/>
    <property type="match status" value="1"/>
</dbReference>
<dbReference type="PANTHER" id="PTHR10291">
    <property type="entry name" value="DEHYDRODOLICHYL DIPHOSPHATE SYNTHASE FAMILY MEMBER"/>
    <property type="match status" value="1"/>
</dbReference>
<feature type="binding site" evidence="2">
    <location>
        <begin position="32"/>
        <end position="35"/>
    </location>
    <ligand>
        <name>substrate</name>
    </ligand>
</feature>
<proteinExistence type="inferred from homology"/>
<keyword evidence="2" id="KW-0479">Metal-binding</keyword>
<feature type="active site" evidence="2">
    <location>
        <position position="31"/>
    </location>
</feature>
<dbReference type="GO" id="GO:0000287">
    <property type="term" value="F:magnesium ion binding"/>
    <property type="evidence" value="ECO:0007669"/>
    <property type="project" value="UniProtKB-UniRule"/>
</dbReference>
<feature type="binding site" evidence="2">
    <location>
        <position position="221"/>
    </location>
    <ligand>
        <name>Mg(2+)</name>
        <dbReference type="ChEBI" id="CHEBI:18420"/>
    </ligand>
</feature>
<name>A0AAX4FXU1_9EURY</name>
<feature type="binding site" evidence="2">
    <location>
        <position position="48"/>
    </location>
    <ligand>
        <name>substrate</name>
    </ligand>
</feature>
<feature type="binding site" evidence="2">
    <location>
        <begin position="208"/>
        <end position="210"/>
    </location>
    <ligand>
        <name>substrate</name>
    </ligand>
</feature>
<dbReference type="EMBL" id="CP137642">
    <property type="protein sequence ID" value="WOX58692.1"/>
    <property type="molecule type" value="Genomic_DNA"/>
</dbReference>
<evidence type="ECO:0000256" key="2">
    <source>
        <dbReference type="HAMAP-Rule" id="MF_01139"/>
    </source>
</evidence>
<dbReference type="InterPro" id="IPR018520">
    <property type="entry name" value="UPP_synth-like_CS"/>
</dbReference>
<sequence length="258" mass="29937">MRLRSGIEPLYERYLRRQVRHVPRHIAVIQDGNRRYAQKQGVNTSIGHRMGADTTERVLNWAQELGVQQITLYTFSTENFRRDESELEALFTLFKEKFRAILDDERVKKNHIRVRMIGDRSLLPADLLEAIDAAEEATRQYSNYFINVAIAYGGRNEIVHAARSILEKVRQGAIDPDTIDPATVERHLNRGALIPPVDLIIRTGNDYRTSNFLPWLANGHESAVYFCAPYWPAFRKIDLLRAMRVFDQRMRLKERTAG</sequence>
<dbReference type="GO" id="GO:0045547">
    <property type="term" value="F:ditrans,polycis-polyprenyl diphosphate synthase [(2E,6E)-farnesyl diphosphate specific] activity"/>
    <property type="evidence" value="ECO:0007669"/>
    <property type="project" value="TreeGrafter"/>
</dbReference>
<gene>
    <name evidence="2 3" type="primary">uppS</name>
    <name evidence="3" type="ORF">R6Y96_08595</name>
</gene>
<evidence type="ECO:0000256" key="1">
    <source>
        <dbReference type="ARBA" id="ARBA00022679"/>
    </source>
</evidence>
<comment type="caution">
    <text evidence="2">Lacks conserved residue(s) required for the propagation of feature annotation.</text>
</comment>
<dbReference type="InterPro" id="IPR036424">
    <property type="entry name" value="UPP_synth-like_sf"/>
</dbReference>
<feature type="binding site" evidence="2">
    <location>
        <position position="82"/>
    </location>
    <ligand>
        <name>substrate</name>
    </ligand>
</feature>
<dbReference type="KEGG" id="mrc:R6Y96_08595"/>
<dbReference type="PROSITE" id="PS01066">
    <property type="entry name" value="UPP_SYNTHASE"/>
    <property type="match status" value="1"/>
</dbReference>
<comment type="similarity">
    <text evidence="2">Belongs to the UPP synthase family.</text>
</comment>
<dbReference type="InterPro" id="IPR001441">
    <property type="entry name" value="UPP_synth-like"/>
</dbReference>
<feature type="binding site" evidence="2">
    <location>
        <position position="31"/>
    </location>
    <ligand>
        <name>Mg(2+)</name>
        <dbReference type="ChEBI" id="CHEBI:18420"/>
    </ligand>
</feature>
<dbReference type="CDD" id="cd00475">
    <property type="entry name" value="Cis_IPPS"/>
    <property type="match status" value="1"/>
</dbReference>
<feature type="binding site" evidence="2">
    <location>
        <position position="202"/>
    </location>
    <ligand>
        <name>substrate</name>
    </ligand>
</feature>
<keyword evidence="2" id="KW-0460">Magnesium</keyword>
<dbReference type="RefSeq" id="WP_318622513.1">
    <property type="nucleotide sequence ID" value="NZ_CP137642.1"/>
</dbReference>
<dbReference type="NCBIfam" id="TIGR00055">
    <property type="entry name" value="uppS"/>
    <property type="match status" value="1"/>
</dbReference>
<dbReference type="HAMAP" id="MF_01139">
    <property type="entry name" value="ISPT"/>
    <property type="match status" value="1"/>
</dbReference>
<comment type="function">
    <text evidence="2">Catalyzes the sequential condensation of isopentenyl diphosphate (IPP) with geranylgeranyl diphosphate (GGPP) to yield (2Z,6Z,10Z,14Z,18Z,22Z,26Z,30E,34E,38E)-undecaprenyl diphosphate (tritrans,heptacis-UPP). It is probably the precursor of glycosyl carrier lipids.</text>
</comment>
<comment type="cofactor">
    <cofactor evidence="2">
        <name>Mg(2+)</name>
        <dbReference type="ChEBI" id="CHEBI:18420"/>
    </cofactor>
    <text evidence="2">Binds 2 magnesium ions per subunit.</text>
</comment>
<feature type="active site" description="Proton acceptor" evidence="2">
    <location>
        <position position="79"/>
    </location>
</feature>
<dbReference type="Pfam" id="PF01255">
    <property type="entry name" value="Prenyltransf"/>
    <property type="match status" value="1"/>
</dbReference>
<accession>A0AAX4FXU1</accession>
<keyword evidence="4" id="KW-1185">Reference proteome</keyword>
<dbReference type="GO" id="GO:0016094">
    <property type="term" value="P:polyprenol biosynthetic process"/>
    <property type="evidence" value="ECO:0007669"/>
    <property type="project" value="TreeGrafter"/>
</dbReference>
<dbReference type="SUPFAM" id="SSF64005">
    <property type="entry name" value="Undecaprenyl diphosphate synthase"/>
    <property type="match status" value="1"/>
</dbReference>
<dbReference type="Proteomes" id="UP001305652">
    <property type="component" value="Chromosome"/>
</dbReference>
<evidence type="ECO:0000313" key="4">
    <source>
        <dbReference type="Proteomes" id="UP001305652"/>
    </source>
</evidence>
<comment type="catalytic activity">
    <reaction evidence="2">
        <text>geranylgeranyl diphosphate + 7 isopentenyl diphosphate = tri-trans,hepta-cis-undecaprenyl diphosphate + 7 diphosphate</text>
        <dbReference type="Rhea" id="RHEA:27622"/>
        <dbReference type="ChEBI" id="CHEBI:33019"/>
        <dbReference type="ChEBI" id="CHEBI:57533"/>
        <dbReference type="ChEBI" id="CHEBI:60388"/>
        <dbReference type="ChEBI" id="CHEBI:128769"/>
        <dbReference type="EC" id="2.5.1.89"/>
    </reaction>
</comment>
<dbReference type="GeneID" id="85733210"/>
<reference evidence="3 4" key="1">
    <citation type="submission" date="2023-10" db="EMBL/GenBank/DDBJ databases">
        <title>The complete genome sequence of Methanoculleus receptaculi DSM 18860.</title>
        <authorList>
            <person name="Lai S.-J."/>
            <person name="You Y.-T."/>
            <person name="Chen S.-C."/>
        </authorList>
    </citation>
    <scope>NUCLEOTIDE SEQUENCE [LARGE SCALE GENOMIC DNA]</scope>
    <source>
        <strain evidence="3 4">DSM 18860</strain>
    </source>
</reference>